<accession>A0A9L0RED0</accession>
<dbReference type="GeneTree" id="ENSGT01090000263320"/>
<keyword evidence="2" id="KW-1185">Reference proteome</keyword>
<evidence type="ECO:0000313" key="1">
    <source>
        <dbReference type="Ensembl" id="ENSECAP00000062314.1"/>
    </source>
</evidence>
<name>A0A9L0RED0_HORSE</name>
<sequence>IGRHNIVKISVLSNLICRFNAIPIKISESYFVDIDKVILKFKWRSKGPKTANRTLKENKVGGLTLLNFKAYS</sequence>
<organism evidence="1 2">
    <name type="scientific">Equus caballus</name>
    <name type="common">Horse</name>
    <dbReference type="NCBI Taxonomy" id="9796"/>
    <lineage>
        <taxon>Eukaryota</taxon>
        <taxon>Metazoa</taxon>
        <taxon>Chordata</taxon>
        <taxon>Craniata</taxon>
        <taxon>Vertebrata</taxon>
        <taxon>Euteleostomi</taxon>
        <taxon>Mammalia</taxon>
        <taxon>Eutheria</taxon>
        <taxon>Laurasiatheria</taxon>
        <taxon>Perissodactyla</taxon>
        <taxon>Equidae</taxon>
        <taxon>Equus</taxon>
    </lineage>
</organism>
<evidence type="ECO:0000313" key="2">
    <source>
        <dbReference type="Proteomes" id="UP000002281"/>
    </source>
</evidence>
<reference evidence="1" key="3">
    <citation type="submission" date="2025-09" db="UniProtKB">
        <authorList>
            <consortium name="Ensembl"/>
        </authorList>
    </citation>
    <scope>IDENTIFICATION</scope>
    <source>
        <strain evidence="1">Thoroughbred</strain>
    </source>
</reference>
<protein>
    <submittedName>
        <fullName evidence="1">Uncharacterized protein</fullName>
    </submittedName>
</protein>
<dbReference type="Proteomes" id="UP000002281">
    <property type="component" value="Chromosome 31"/>
</dbReference>
<reference evidence="1 2" key="1">
    <citation type="journal article" date="2009" name="Science">
        <title>Genome sequence, comparative analysis, and population genetics of the domestic horse.</title>
        <authorList>
            <consortium name="Broad Institute Genome Sequencing Platform"/>
            <consortium name="Broad Institute Whole Genome Assembly Team"/>
            <person name="Wade C.M."/>
            <person name="Giulotto E."/>
            <person name="Sigurdsson S."/>
            <person name="Zoli M."/>
            <person name="Gnerre S."/>
            <person name="Imsland F."/>
            <person name="Lear T.L."/>
            <person name="Adelson D.L."/>
            <person name="Bailey E."/>
            <person name="Bellone R.R."/>
            <person name="Bloecker H."/>
            <person name="Distl O."/>
            <person name="Edgar R.C."/>
            <person name="Garber M."/>
            <person name="Leeb T."/>
            <person name="Mauceli E."/>
            <person name="MacLeod J.N."/>
            <person name="Penedo M.C.T."/>
            <person name="Raison J.M."/>
            <person name="Sharpe T."/>
            <person name="Vogel J."/>
            <person name="Andersson L."/>
            <person name="Antczak D.F."/>
            <person name="Biagi T."/>
            <person name="Binns M.M."/>
            <person name="Chowdhary B.P."/>
            <person name="Coleman S.J."/>
            <person name="Della Valle G."/>
            <person name="Fryc S."/>
            <person name="Guerin G."/>
            <person name="Hasegawa T."/>
            <person name="Hill E.W."/>
            <person name="Jurka J."/>
            <person name="Kiialainen A."/>
            <person name="Lindgren G."/>
            <person name="Liu J."/>
            <person name="Magnani E."/>
            <person name="Mickelson J.R."/>
            <person name="Murray J."/>
            <person name="Nergadze S.G."/>
            <person name="Onofrio R."/>
            <person name="Pedroni S."/>
            <person name="Piras M.F."/>
            <person name="Raudsepp T."/>
            <person name="Rocchi M."/>
            <person name="Roeed K.H."/>
            <person name="Ryder O.A."/>
            <person name="Searle S."/>
            <person name="Skow L."/>
            <person name="Swinburne J.E."/>
            <person name="Syvaenen A.C."/>
            <person name="Tozaki T."/>
            <person name="Valberg S.J."/>
            <person name="Vaudin M."/>
            <person name="White J.R."/>
            <person name="Zody M.C."/>
            <person name="Lander E.S."/>
            <person name="Lindblad-Toh K."/>
        </authorList>
    </citation>
    <scope>NUCLEOTIDE SEQUENCE [LARGE SCALE GENOMIC DNA]</scope>
    <source>
        <strain evidence="1 2">Thoroughbred</strain>
    </source>
</reference>
<dbReference type="AlphaFoldDB" id="A0A9L0RED0"/>
<reference evidence="1" key="2">
    <citation type="submission" date="2025-08" db="UniProtKB">
        <authorList>
            <consortium name="Ensembl"/>
        </authorList>
    </citation>
    <scope>IDENTIFICATION</scope>
    <source>
        <strain evidence="1">Thoroughbred</strain>
    </source>
</reference>
<proteinExistence type="predicted"/>
<dbReference type="Ensembl" id="ENSECAT00000143004.1">
    <property type="protein sequence ID" value="ENSECAP00000062314.1"/>
    <property type="gene ID" value="ENSECAG00000057369.1"/>
</dbReference>